<dbReference type="PANTHER" id="PTHR34406">
    <property type="entry name" value="PROTEIN YCEI"/>
    <property type="match status" value="1"/>
</dbReference>
<sequence length="228" mass="23431">MNARLTQGLSSRLATSLSVTALALASAALMLSASPVMAQSKPAAKPAASAAATTPATAAPAAAAKLVPAGSDLVFTFKQMGVAVDGHFKRFDAQLAFDPKKPETGKVSLTIDLTSATLGDPAFDAELLKPEWFNAKKVPQATFQSTAIKALGGGKFEATGKLNIKGQVRDVVVPVALTQAGGTTTATGVVAIKRLDYNIGDGEWKDTSMVANDVQVKFKLAFTGVAPL</sequence>
<dbReference type="InterPro" id="IPR007372">
    <property type="entry name" value="Lipid/polyisoprenoid-bd_YceI"/>
</dbReference>
<dbReference type="Gene3D" id="2.40.128.110">
    <property type="entry name" value="Lipid/polyisoprenoid-binding, YceI-like"/>
    <property type="match status" value="1"/>
</dbReference>
<dbReference type="PANTHER" id="PTHR34406:SF1">
    <property type="entry name" value="PROTEIN YCEI"/>
    <property type="match status" value="1"/>
</dbReference>
<name>A0ABR6GRB6_9BURK</name>
<dbReference type="Proteomes" id="UP000574369">
    <property type="component" value="Unassembled WGS sequence"/>
</dbReference>
<gene>
    <name evidence="3" type="ORF">FHS28_002056</name>
</gene>
<feature type="chain" id="PRO_5046540798" evidence="1">
    <location>
        <begin position="39"/>
        <end position="228"/>
    </location>
</feature>
<evidence type="ECO:0000259" key="2">
    <source>
        <dbReference type="SMART" id="SM00867"/>
    </source>
</evidence>
<protein>
    <submittedName>
        <fullName evidence="3">Polyisoprenoid-binding protein YceI</fullName>
    </submittedName>
</protein>
<feature type="signal peptide" evidence="1">
    <location>
        <begin position="1"/>
        <end position="38"/>
    </location>
</feature>
<dbReference type="Pfam" id="PF04264">
    <property type="entry name" value="YceI"/>
    <property type="match status" value="1"/>
</dbReference>
<dbReference type="SUPFAM" id="SSF101874">
    <property type="entry name" value="YceI-like"/>
    <property type="match status" value="1"/>
</dbReference>
<comment type="caution">
    <text evidence="3">The sequence shown here is derived from an EMBL/GenBank/DDBJ whole genome shotgun (WGS) entry which is preliminary data.</text>
</comment>
<accession>A0ABR6GRB6</accession>
<dbReference type="SMART" id="SM00867">
    <property type="entry name" value="YceI"/>
    <property type="match status" value="1"/>
</dbReference>
<keyword evidence="4" id="KW-1185">Reference proteome</keyword>
<evidence type="ECO:0000313" key="4">
    <source>
        <dbReference type="Proteomes" id="UP000574369"/>
    </source>
</evidence>
<reference evidence="3 4" key="1">
    <citation type="submission" date="2020-08" db="EMBL/GenBank/DDBJ databases">
        <title>Genomic Encyclopedia of Type Strains, Phase III (KMG-III): the genomes of soil and plant-associated and newly described type strains.</title>
        <authorList>
            <person name="Whitman W."/>
        </authorList>
    </citation>
    <scope>NUCLEOTIDE SEQUENCE [LARGE SCALE GENOMIC DNA]</scope>
    <source>
        <strain evidence="3 4">CECT 7247</strain>
    </source>
</reference>
<organism evidence="3 4">
    <name type="scientific">Roseateles terrae</name>
    <dbReference type="NCBI Taxonomy" id="431060"/>
    <lineage>
        <taxon>Bacteria</taxon>
        <taxon>Pseudomonadati</taxon>
        <taxon>Pseudomonadota</taxon>
        <taxon>Betaproteobacteria</taxon>
        <taxon>Burkholderiales</taxon>
        <taxon>Sphaerotilaceae</taxon>
        <taxon>Roseateles</taxon>
    </lineage>
</organism>
<evidence type="ECO:0000313" key="3">
    <source>
        <dbReference type="EMBL" id="MBB3194660.1"/>
    </source>
</evidence>
<keyword evidence="1" id="KW-0732">Signal</keyword>
<feature type="domain" description="Lipid/polyisoprenoid-binding YceI-like" evidence="2">
    <location>
        <begin position="63"/>
        <end position="223"/>
    </location>
</feature>
<evidence type="ECO:0000256" key="1">
    <source>
        <dbReference type="SAM" id="SignalP"/>
    </source>
</evidence>
<dbReference type="InterPro" id="IPR036761">
    <property type="entry name" value="TTHA0802/YceI-like_sf"/>
</dbReference>
<proteinExistence type="predicted"/>
<dbReference type="EMBL" id="JACHXO010000003">
    <property type="protein sequence ID" value="MBB3194660.1"/>
    <property type="molecule type" value="Genomic_DNA"/>
</dbReference>